<name>A0A0F8A2F5_9HYPO</name>
<protein>
    <submittedName>
        <fullName evidence="1">Uncharacterized protein</fullName>
    </submittedName>
</protein>
<sequence>MSRFDWTPLRVAVGSLRYHGVSVCVGGEAAFAYFNSLFVDYDDPDDQGPVLELIVSDEWFPAATGILCSSGLFQPLPSAPDSLGFDGGWRALNGFPHLKTTGWCSSLSAIAIVPGSCAGINPEDRSVFVEIYDAVTDKNFGACLDLQGLSLDAIKFLPWPRLPVFMRSLPKRLGKPANPVASADDDSDETAVDLENHFQAAVEDLVDGMNISLEWVYRHVNVQDPELAARVRQAVNKRFERLDWMEPGNRITRAIKNTEHAEVIALIPGHD</sequence>
<gene>
    <name evidence="1" type="ORF">HIM_03864</name>
</gene>
<dbReference type="OrthoDB" id="4927438at2759"/>
<evidence type="ECO:0000313" key="2">
    <source>
        <dbReference type="Proteomes" id="UP000054481"/>
    </source>
</evidence>
<evidence type="ECO:0000313" key="1">
    <source>
        <dbReference type="EMBL" id="KJZ76987.1"/>
    </source>
</evidence>
<proteinExistence type="predicted"/>
<organism evidence="1 2">
    <name type="scientific">Hirsutella minnesotensis 3608</name>
    <dbReference type="NCBI Taxonomy" id="1043627"/>
    <lineage>
        <taxon>Eukaryota</taxon>
        <taxon>Fungi</taxon>
        <taxon>Dikarya</taxon>
        <taxon>Ascomycota</taxon>
        <taxon>Pezizomycotina</taxon>
        <taxon>Sordariomycetes</taxon>
        <taxon>Hypocreomycetidae</taxon>
        <taxon>Hypocreales</taxon>
        <taxon>Ophiocordycipitaceae</taxon>
        <taxon>Hirsutella</taxon>
    </lineage>
</organism>
<accession>A0A0F8A2F5</accession>
<dbReference type="AlphaFoldDB" id="A0A0F8A2F5"/>
<dbReference type="Proteomes" id="UP000054481">
    <property type="component" value="Unassembled WGS sequence"/>
</dbReference>
<dbReference type="EMBL" id="KQ030509">
    <property type="protein sequence ID" value="KJZ76987.1"/>
    <property type="molecule type" value="Genomic_DNA"/>
</dbReference>
<keyword evidence="2" id="KW-1185">Reference proteome</keyword>
<reference evidence="1 2" key="1">
    <citation type="journal article" date="2014" name="Genome Biol. Evol.">
        <title>Comparative genomics and transcriptomics analyses reveal divergent lifestyle features of nematode endoparasitic fungus Hirsutella minnesotensis.</title>
        <authorList>
            <person name="Lai Y."/>
            <person name="Liu K."/>
            <person name="Zhang X."/>
            <person name="Zhang X."/>
            <person name="Li K."/>
            <person name="Wang N."/>
            <person name="Shu C."/>
            <person name="Wu Y."/>
            <person name="Wang C."/>
            <person name="Bushley K.E."/>
            <person name="Xiang M."/>
            <person name="Liu X."/>
        </authorList>
    </citation>
    <scope>NUCLEOTIDE SEQUENCE [LARGE SCALE GENOMIC DNA]</scope>
    <source>
        <strain evidence="1 2">3608</strain>
    </source>
</reference>